<dbReference type="SUPFAM" id="SSF54909">
    <property type="entry name" value="Dimeric alpha+beta barrel"/>
    <property type="match status" value="1"/>
</dbReference>
<sequence length="111" mass="12759">MGNRKCAMALDLVDDAGLIAEYEKYHREIPQAIHNSITAAGVVHMEIFRFANRLFMLMEVDDSFSFERKAEMDAANADVQAWEALMWKFQQAIPGAKPGEKWVFMDKIFEL</sequence>
<evidence type="ECO:0000313" key="2">
    <source>
        <dbReference type="Proteomes" id="UP000236731"/>
    </source>
</evidence>
<dbReference type="PANTHER" id="PTHR43239">
    <property type="entry name" value="UPF0734 PROTEIN DDB_G0273871/DDB_G0273177"/>
    <property type="match status" value="1"/>
</dbReference>
<dbReference type="GO" id="GO:0016857">
    <property type="term" value="F:racemase and epimerase activity, acting on carbohydrates and derivatives"/>
    <property type="evidence" value="ECO:0007669"/>
    <property type="project" value="InterPro"/>
</dbReference>
<keyword evidence="2" id="KW-1185">Reference proteome</keyword>
<dbReference type="Pfam" id="PF05336">
    <property type="entry name" value="rhaM"/>
    <property type="match status" value="1"/>
</dbReference>
<reference evidence="2" key="1">
    <citation type="submission" date="2016-10" db="EMBL/GenBank/DDBJ databases">
        <authorList>
            <person name="Varghese N."/>
            <person name="Submissions S."/>
        </authorList>
    </citation>
    <scope>NUCLEOTIDE SEQUENCE [LARGE SCALE GENOMIC DNA]</scope>
    <source>
        <strain evidence="2">DSM 22361</strain>
    </source>
</reference>
<gene>
    <name evidence="1" type="ORF">SAMN05421877_105186</name>
</gene>
<proteinExistence type="predicted"/>
<accession>A0A1H5XZW1</accession>
<evidence type="ECO:0000313" key="1">
    <source>
        <dbReference type="EMBL" id="SEG17359.1"/>
    </source>
</evidence>
<dbReference type="Gene3D" id="3.30.70.100">
    <property type="match status" value="1"/>
</dbReference>
<dbReference type="InterPro" id="IPR011008">
    <property type="entry name" value="Dimeric_a/b-barrel"/>
</dbReference>
<dbReference type="InterPro" id="IPR052996">
    <property type="entry name" value="Carb_Metab_Mutarotase"/>
</dbReference>
<organism evidence="1 2">
    <name type="scientific">Sphingobacterium lactis</name>
    <dbReference type="NCBI Taxonomy" id="797291"/>
    <lineage>
        <taxon>Bacteria</taxon>
        <taxon>Pseudomonadati</taxon>
        <taxon>Bacteroidota</taxon>
        <taxon>Sphingobacteriia</taxon>
        <taxon>Sphingobacteriales</taxon>
        <taxon>Sphingobacteriaceae</taxon>
        <taxon>Sphingobacterium</taxon>
    </lineage>
</organism>
<name>A0A1H5XZW1_9SPHI</name>
<dbReference type="InterPro" id="IPR008000">
    <property type="entry name" value="Rham/fucose_mutarotase"/>
</dbReference>
<dbReference type="RefSeq" id="WP_103906093.1">
    <property type="nucleotide sequence ID" value="NZ_CP049246.1"/>
</dbReference>
<dbReference type="Proteomes" id="UP000236731">
    <property type="component" value="Unassembled WGS sequence"/>
</dbReference>
<dbReference type="PANTHER" id="PTHR43239:SF1">
    <property type="entry name" value="UPF0734 PROTEIN DDB_G0273871_DDB_G0273177"/>
    <property type="match status" value="1"/>
</dbReference>
<protein>
    <submittedName>
        <fullName evidence="1">L-rhamnose mutarotase</fullName>
    </submittedName>
</protein>
<dbReference type="OrthoDB" id="1430580at2"/>
<dbReference type="EMBL" id="FNUT01000005">
    <property type="protein sequence ID" value="SEG17359.1"/>
    <property type="molecule type" value="Genomic_DNA"/>
</dbReference>
<dbReference type="AlphaFoldDB" id="A0A1H5XZW1"/>